<evidence type="ECO:0000259" key="4">
    <source>
        <dbReference type="SMART" id="SM01003"/>
    </source>
</evidence>
<evidence type="ECO:0000256" key="2">
    <source>
        <dbReference type="SAM" id="MobiDB-lite"/>
    </source>
</evidence>
<accession>A0ABX2JTA5</accession>
<keyword evidence="1" id="KW-0560">Oxidoreductase</keyword>
<evidence type="ECO:0000313" key="5">
    <source>
        <dbReference type="EMBL" id="NTY58715.1"/>
    </source>
</evidence>
<comment type="caution">
    <text evidence="5">The sequence shown here is derived from an EMBL/GenBank/DDBJ whole genome shotgun (WGS) entry which is preliminary data.</text>
</comment>
<dbReference type="Proteomes" id="UP000708347">
    <property type="component" value="Unassembled WGS sequence"/>
</dbReference>
<dbReference type="Pfam" id="PF05222">
    <property type="entry name" value="AlaDh_PNT_N"/>
    <property type="match status" value="1"/>
</dbReference>
<feature type="domain" description="Alanine dehydrogenase/pyridine nucleotide transhydrogenase N-terminal" evidence="4">
    <location>
        <begin position="32"/>
        <end position="169"/>
    </location>
</feature>
<gene>
    <name evidence="5" type="ORF">FEG63_03995</name>
</gene>
<dbReference type="InterPro" id="IPR046951">
    <property type="entry name" value="CEOS"/>
</dbReference>
<dbReference type="SUPFAM" id="SSF51735">
    <property type="entry name" value="NAD(P)-binding Rossmann-fold domains"/>
    <property type="match status" value="1"/>
</dbReference>
<dbReference type="Gene3D" id="3.40.50.720">
    <property type="entry name" value="NAD(P)-binding Rossmann-like Domain"/>
    <property type="match status" value="2"/>
</dbReference>
<evidence type="ECO:0000313" key="6">
    <source>
        <dbReference type="Proteomes" id="UP000708347"/>
    </source>
</evidence>
<dbReference type="Pfam" id="PF01262">
    <property type="entry name" value="AlaDh_PNT_C"/>
    <property type="match status" value="1"/>
</dbReference>
<proteinExistence type="predicted"/>
<keyword evidence="6" id="KW-1185">Reference proteome</keyword>
<reference evidence="5 6" key="1">
    <citation type="submission" date="2019-05" db="EMBL/GenBank/DDBJ databases">
        <title>Mycolicibacterium sphagni ENV482 genome assembly.</title>
        <authorList>
            <person name="Chen W."/>
            <person name="Faulkner N.W."/>
            <person name="Hyman M.R."/>
        </authorList>
    </citation>
    <scope>NUCLEOTIDE SEQUENCE [LARGE SCALE GENOMIC DNA]</scope>
    <source>
        <strain evidence="5 6">ENV482</strain>
    </source>
</reference>
<organism evidence="5 6">
    <name type="scientific">Mycolicibacterium sphagni</name>
    <dbReference type="NCBI Taxonomy" id="1786"/>
    <lineage>
        <taxon>Bacteria</taxon>
        <taxon>Bacillati</taxon>
        <taxon>Actinomycetota</taxon>
        <taxon>Actinomycetes</taxon>
        <taxon>Mycobacteriales</taxon>
        <taxon>Mycobacteriaceae</taxon>
        <taxon>Mycolicibacterium</taxon>
    </lineage>
</organism>
<dbReference type="PANTHER" id="PTHR42795">
    <property type="entry name" value="ALANINE DEHYDROGENASE"/>
    <property type="match status" value="1"/>
</dbReference>
<dbReference type="InterPro" id="IPR036291">
    <property type="entry name" value="NAD(P)-bd_dom_sf"/>
</dbReference>
<dbReference type="SMART" id="SM01002">
    <property type="entry name" value="AlaDh_PNT_C"/>
    <property type="match status" value="1"/>
</dbReference>
<dbReference type="PANTHER" id="PTHR42795:SF1">
    <property type="entry name" value="ALANINE DEHYDROGENASE"/>
    <property type="match status" value="1"/>
</dbReference>
<dbReference type="CDD" id="cd12181">
    <property type="entry name" value="ceo_syn"/>
    <property type="match status" value="1"/>
</dbReference>
<dbReference type="SMART" id="SM01003">
    <property type="entry name" value="AlaDh_PNT_N"/>
    <property type="match status" value="1"/>
</dbReference>
<name>A0ABX2JTA5_9MYCO</name>
<protein>
    <submittedName>
        <fullName evidence="5">Alanine dehydrogenase</fullName>
    </submittedName>
</protein>
<sequence>MFQPRRRVKASAPPGPRDRGPKNINPQPLSLGILARSRKENERRLPIHPAHLSRIDPALRSRIFLEHGYGSDFGATDDELRELVGGVCTRTQLLADCDIILLPKVQAEDLAEVNERQVVLGWPHCVQDVALTQVAIDRRLTLIAFEAMNHWRPDGGFGLHVFHKNNELAGYCSVLHAMQLIGVTGSYGRRLRAAVIGFGATARGAVTALNAHGVDDVRVLTNRDVAAVGSPIPSTQIIQMGQHPDRPDQVWADAGDGPVPVASYLANNDIVVNCVLQDPAAPLIFVTEKALGGFAPGSLIIDVSCDVDMGFSWARPTSFAHPIVEVADGVHYYAVDHSPSYLWNSATWEISEALLPHLEVLLAGPVAWKTSPTISRAIEIRDGIVLNPKILSFQHRDESYPHAVRVGRHRTHGSKSLGALAAN</sequence>
<feature type="domain" description="Alanine dehydrogenase/pyridine nucleotide transhydrogenase NAD(H)-binding" evidence="3">
    <location>
        <begin position="172"/>
        <end position="334"/>
    </location>
</feature>
<dbReference type="SUPFAM" id="SSF52283">
    <property type="entry name" value="Formate/glycerate dehydrogenase catalytic domain-like"/>
    <property type="match status" value="1"/>
</dbReference>
<evidence type="ECO:0000256" key="1">
    <source>
        <dbReference type="ARBA" id="ARBA00023002"/>
    </source>
</evidence>
<dbReference type="InterPro" id="IPR007698">
    <property type="entry name" value="AlaDH/PNT_NAD(H)-bd"/>
</dbReference>
<feature type="region of interest" description="Disordered" evidence="2">
    <location>
        <begin position="1"/>
        <end position="29"/>
    </location>
</feature>
<evidence type="ECO:0000259" key="3">
    <source>
        <dbReference type="SMART" id="SM01002"/>
    </source>
</evidence>
<dbReference type="InterPro" id="IPR007886">
    <property type="entry name" value="AlaDH/PNT_N"/>
</dbReference>
<dbReference type="EMBL" id="VBSB01000003">
    <property type="protein sequence ID" value="NTY58715.1"/>
    <property type="molecule type" value="Genomic_DNA"/>
</dbReference>